<protein>
    <recommendedName>
        <fullName evidence="7">KOW domain-containing protein</fullName>
    </recommendedName>
</protein>
<feature type="region of interest" description="Disordered" evidence="4">
    <location>
        <begin position="363"/>
        <end position="382"/>
    </location>
</feature>
<evidence type="ECO:0008006" key="7">
    <source>
        <dbReference type="Google" id="ProtNLM"/>
    </source>
</evidence>
<accession>A0A9P4M7D8</accession>
<dbReference type="CDD" id="cd06089">
    <property type="entry name" value="KOW_RPL26"/>
    <property type="match status" value="1"/>
</dbReference>
<dbReference type="Proteomes" id="UP000799772">
    <property type="component" value="Unassembled WGS sequence"/>
</dbReference>
<dbReference type="EMBL" id="ML978124">
    <property type="protein sequence ID" value="KAF2100586.1"/>
    <property type="molecule type" value="Genomic_DNA"/>
</dbReference>
<dbReference type="InterPro" id="IPR014722">
    <property type="entry name" value="Rib_uL2_dom2"/>
</dbReference>
<dbReference type="Gene3D" id="2.30.30.30">
    <property type="match status" value="1"/>
</dbReference>
<evidence type="ECO:0000313" key="5">
    <source>
        <dbReference type="EMBL" id="KAF2100586.1"/>
    </source>
</evidence>
<dbReference type="Pfam" id="PF22682">
    <property type="entry name" value="Ribosomal_uL24m-like"/>
    <property type="match status" value="1"/>
</dbReference>
<organism evidence="5 6">
    <name type="scientific">Rhizodiscina lignyota</name>
    <dbReference type="NCBI Taxonomy" id="1504668"/>
    <lineage>
        <taxon>Eukaryota</taxon>
        <taxon>Fungi</taxon>
        <taxon>Dikarya</taxon>
        <taxon>Ascomycota</taxon>
        <taxon>Pezizomycotina</taxon>
        <taxon>Dothideomycetes</taxon>
        <taxon>Pleosporomycetidae</taxon>
        <taxon>Aulographales</taxon>
        <taxon>Rhizodiscinaceae</taxon>
        <taxon>Rhizodiscina</taxon>
    </lineage>
</organism>
<gene>
    <name evidence="5" type="ORF">NA57DRAFT_54665</name>
</gene>
<evidence type="ECO:0000256" key="4">
    <source>
        <dbReference type="SAM" id="MobiDB-lite"/>
    </source>
</evidence>
<evidence type="ECO:0000256" key="1">
    <source>
        <dbReference type="ARBA" id="ARBA00010618"/>
    </source>
</evidence>
<sequence>MQAVRRRVEQAVRQTKRRQVIKKNRIKHDYGRQRKMEGDMVKGMAVRQIREAHRMRKEDYELGPIAPRRDAGKDAEHYGTIDNQRFNSITVPPWKRKWCPIEVGDRVIMLKGVDAGKIGVVDDKDLESEQLRIKDLNMASIHLPEWLRSAQGHNNPTGDFPMNISWHDVRLVHPLPHPITGVERDVIVENLERREVYTDDETLETEYERVIPELDYVVPWPKKHEVVHEDHDSDTLRITVEQRTWLPTINEDPFPPSVIDELRNKYSKYRVPDNENFAKRRMAHEENKKTRDIKWMESMRTPLQELHALRAEERRKELREKGLEAPMPEIELKRGKPWKWKARPREQEPVDDEFLARIGSMLAEKKAAGSGTAPAERQKVKA</sequence>
<dbReference type="PANTHER" id="PTHR12903">
    <property type="entry name" value="MITOCHONDRIAL RIBOSOMAL PROTEIN L24"/>
    <property type="match status" value="1"/>
</dbReference>
<dbReference type="GO" id="GO:1990904">
    <property type="term" value="C:ribonucleoprotein complex"/>
    <property type="evidence" value="ECO:0007669"/>
    <property type="project" value="UniProtKB-KW"/>
</dbReference>
<comment type="caution">
    <text evidence="5">The sequence shown here is derived from an EMBL/GenBank/DDBJ whole genome shotgun (WGS) entry which is preliminary data.</text>
</comment>
<dbReference type="GO" id="GO:0003723">
    <property type="term" value="F:RNA binding"/>
    <property type="evidence" value="ECO:0007669"/>
    <property type="project" value="InterPro"/>
</dbReference>
<proteinExistence type="inferred from homology"/>
<comment type="similarity">
    <text evidence="1">Belongs to the universal ribosomal protein uL24 family.</text>
</comment>
<keyword evidence="2" id="KW-0689">Ribosomal protein</keyword>
<dbReference type="SUPFAM" id="SSF50104">
    <property type="entry name" value="Translation proteins SH3-like domain"/>
    <property type="match status" value="1"/>
</dbReference>
<dbReference type="AlphaFoldDB" id="A0A9P4M7D8"/>
<dbReference type="OrthoDB" id="359154at2759"/>
<name>A0A9P4M7D8_9PEZI</name>
<dbReference type="InterPro" id="IPR008991">
    <property type="entry name" value="Translation_prot_SH3-like_sf"/>
</dbReference>
<evidence type="ECO:0000256" key="2">
    <source>
        <dbReference type="ARBA" id="ARBA00022980"/>
    </source>
</evidence>
<reference evidence="5" key="1">
    <citation type="journal article" date="2020" name="Stud. Mycol.">
        <title>101 Dothideomycetes genomes: a test case for predicting lifestyles and emergence of pathogens.</title>
        <authorList>
            <person name="Haridas S."/>
            <person name="Albert R."/>
            <person name="Binder M."/>
            <person name="Bloem J."/>
            <person name="Labutti K."/>
            <person name="Salamov A."/>
            <person name="Andreopoulos B."/>
            <person name="Baker S."/>
            <person name="Barry K."/>
            <person name="Bills G."/>
            <person name="Bluhm B."/>
            <person name="Cannon C."/>
            <person name="Castanera R."/>
            <person name="Culley D."/>
            <person name="Daum C."/>
            <person name="Ezra D."/>
            <person name="Gonzalez J."/>
            <person name="Henrissat B."/>
            <person name="Kuo A."/>
            <person name="Liang C."/>
            <person name="Lipzen A."/>
            <person name="Lutzoni F."/>
            <person name="Magnuson J."/>
            <person name="Mondo S."/>
            <person name="Nolan M."/>
            <person name="Ohm R."/>
            <person name="Pangilinan J."/>
            <person name="Park H.-J."/>
            <person name="Ramirez L."/>
            <person name="Alfaro M."/>
            <person name="Sun H."/>
            <person name="Tritt A."/>
            <person name="Yoshinaga Y."/>
            <person name="Zwiers L.-H."/>
            <person name="Turgeon B."/>
            <person name="Goodwin S."/>
            <person name="Spatafora J."/>
            <person name="Crous P."/>
            <person name="Grigoriev I."/>
        </authorList>
    </citation>
    <scope>NUCLEOTIDE SEQUENCE</scope>
    <source>
        <strain evidence="5">CBS 133067</strain>
    </source>
</reference>
<dbReference type="GO" id="GO:0006412">
    <property type="term" value="P:translation"/>
    <property type="evidence" value="ECO:0007669"/>
    <property type="project" value="InterPro"/>
</dbReference>
<evidence type="ECO:0000256" key="3">
    <source>
        <dbReference type="ARBA" id="ARBA00023274"/>
    </source>
</evidence>
<evidence type="ECO:0000313" key="6">
    <source>
        <dbReference type="Proteomes" id="UP000799772"/>
    </source>
</evidence>
<dbReference type="InterPro" id="IPR003256">
    <property type="entry name" value="Ribosomal_uL24"/>
</dbReference>
<dbReference type="GO" id="GO:0005840">
    <property type="term" value="C:ribosome"/>
    <property type="evidence" value="ECO:0007669"/>
    <property type="project" value="UniProtKB-KW"/>
</dbReference>
<keyword evidence="6" id="KW-1185">Reference proteome</keyword>
<keyword evidence="3" id="KW-0687">Ribonucleoprotein</keyword>
<dbReference type="InterPro" id="IPR041988">
    <property type="entry name" value="Ribosomal_uL24_KOW"/>
</dbReference>
<dbReference type="GO" id="GO:0003735">
    <property type="term" value="F:structural constituent of ribosome"/>
    <property type="evidence" value="ECO:0007669"/>
    <property type="project" value="InterPro"/>
</dbReference>